<dbReference type="RefSeq" id="WP_027333835.1">
    <property type="nucleotide sequence ID" value="NZ_LR215024.1"/>
</dbReference>
<keyword evidence="2" id="KW-1133">Transmembrane helix</keyword>
<protein>
    <submittedName>
        <fullName evidence="3">Uncharacterized protein</fullName>
    </submittedName>
</protein>
<dbReference type="AlphaFoldDB" id="A0A449AUS8"/>
<gene>
    <name evidence="3" type="ORF">NCTC10194_00271</name>
</gene>
<evidence type="ECO:0000256" key="2">
    <source>
        <dbReference type="SAM" id="Phobius"/>
    </source>
</evidence>
<evidence type="ECO:0000256" key="1">
    <source>
        <dbReference type="SAM" id="Coils"/>
    </source>
</evidence>
<keyword evidence="2" id="KW-0812">Transmembrane</keyword>
<feature type="transmembrane region" description="Helical" evidence="2">
    <location>
        <begin position="434"/>
        <end position="458"/>
    </location>
</feature>
<name>A0A449AUS8_9BACT</name>
<keyword evidence="2" id="KW-0472">Membrane</keyword>
<dbReference type="NCBIfam" id="NF045932">
    <property type="entry name" value="MAG3090_fam_N"/>
    <property type="match status" value="1"/>
</dbReference>
<feature type="coiled-coil region" evidence="1">
    <location>
        <begin position="142"/>
        <end position="212"/>
    </location>
</feature>
<evidence type="ECO:0000313" key="4">
    <source>
        <dbReference type="Proteomes" id="UP000290815"/>
    </source>
</evidence>
<evidence type="ECO:0000313" key="3">
    <source>
        <dbReference type="EMBL" id="VEU70267.1"/>
    </source>
</evidence>
<dbReference type="Proteomes" id="UP000290815">
    <property type="component" value="Chromosome"/>
</dbReference>
<keyword evidence="1" id="KW-0175">Coiled coil</keyword>
<organism evidence="3 4">
    <name type="scientific">Mycoplasmopsis glycophila</name>
    <dbReference type="NCBI Taxonomy" id="171285"/>
    <lineage>
        <taxon>Bacteria</taxon>
        <taxon>Bacillati</taxon>
        <taxon>Mycoplasmatota</taxon>
        <taxon>Mycoplasmoidales</taxon>
        <taxon>Metamycoplasmataceae</taxon>
        <taxon>Mycoplasmopsis</taxon>
    </lineage>
</organism>
<feature type="coiled-coil region" evidence="1">
    <location>
        <begin position="263"/>
        <end position="294"/>
    </location>
</feature>
<reference evidence="3 4" key="1">
    <citation type="submission" date="2019-01" db="EMBL/GenBank/DDBJ databases">
        <authorList>
            <consortium name="Pathogen Informatics"/>
        </authorList>
    </citation>
    <scope>NUCLEOTIDE SEQUENCE [LARGE SCALE GENOMIC DNA]</scope>
    <source>
        <strain evidence="3 4">NCTC10194</strain>
    </source>
</reference>
<dbReference type="EMBL" id="LR215024">
    <property type="protein sequence ID" value="VEU70267.1"/>
    <property type="molecule type" value="Genomic_DNA"/>
</dbReference>
<proteinExistence type="predicted"/>
<keyword evidence="4" id="KW-1185">Reference proteome</keyword>
<accession>A0A449AUS8</accession>
<sequence>MKRLQCLYKPNKDKNYPWALKHPKVESALAVFKTRKDAMAWFLSLGYDCATWFQNDRKVWGGLLIAEKNPENGQMEYELNVEKFDGQLDYNETLKELNILENGLRDEKEAADSLAQVVDFKVLKDHHTYFPVDDDIVIERKKSKKDLEIEELRAKIAELAALLSSTNSEFHDEIQDLMNKLQDSSSDKELLNRQIEILKARQEALLKEQEQNVVEKPVEKEVIKEVEVVKEVIKEVPVYVKEDEVVKFAFFGDLDKEDKVKALALYANKVEKLLDKIEEQKVTSKEDYNEIKSNIDLAVKAGKELEKQQLEEDSHKLLKLAELSLAHTQKHLSDKVVSSNEIKNSPATAVYVLDEAQENVRLAQATSYVLYEYKHVAFVPEKDYKFAIFADAQKAGLNKFVVFKWPVEKEVVKETVVEKASDEDQSDDWAFKGLVVFSFALVWAALFTLAVLLGLGLII</sequence>
<dbReference type="KEGG" id="mgly:NCTC10194_00271"/>